<dbReference type="EMBL" id="CP022746">
    <property type="protein sequence ID" value="ASY46324.1"/>
    <property type="molecule type" value="Genomic_DNA"/>
</dbReference>
<accession>A0A401J750</accession>
<name>A0A249MYS8_SPHXE</name>
<evidence type="ECO:0000313" key="4">
    <source>
        <dbReference type="Proteomes" id="UP000290975"/>
    </source>
</evidence>
<dbReference type="Proteomes" id="UP000290975">
    <property type="component" value="Unassembled WGS sequence"/>
</dbReference>
<dbReference type="Proteomes" id="UP000217141">
    <property type="component" value="Chromosome II"/>
</dbReference>
<gene>
    <name evidence="1" type="ORF">CJD35_17820</name>
    <name evidence="2" type="ORF">MBESOW_P3674</name>
</gene>
<evidence type="ECO:0000313" key="2">
    <source>
        <dbReference type="EMBL" id="GBH32443.1"/>
    </source>
</evidence>
<organism evidence="1 3">
    <name type="scientific">Sphingobium xenophagum</name>
    <dbReference type="NCBI Taxonomy" id="121428"/>
    <lineage>
        <taxon>Bacteria</taxon>
        <taxon>Pseudomonadati</taxon>
        <taxon>Pseudomonadota</taxon>
        <taxon>Alphaproteobacteria</taxon>
        <taxon>Sphingomonadales</taxon>
        <taxon>Sphingomonadaceae</taxon>
        <taxon>Sphingobium</taxon>
    </lineage>
</organism>
<dbReference type="STRING" id="1192759.GCA_000277525_02583"/>
<keyword evidence="4" id="KW-1185">Reference proteome</keyword>
<dbReference type="InterPro" id="IPR036909">
    <property type="entry name" value="Cyt_c-like_dom_sf"/>
</dbReference>
<dbReference type="RefSeq" id="WP_017183405.1">
    <property type="nucleotide sequence ID" value="NZ_BBQY01000038.1"/>
</dbReference>
<evidence type="ECO:0000313" key="1">
    <source>
        <dbReference type="EMBL" id="ASY46324.1"/>
    </source>
</evidence>
<reference evidence="1 3" key="2">
    <citation type="submission" date="2017-08" db="EMBL/GenBank/DDBJ databases">
        <title>Whole Genome Sequence of Sphingobium hydrophobicum C1: Insights into Adaption to the Electronic-waste Contaminated Sediment.</title>
        <authorList>
            <person name="Song D."/>
            <person name="Chen X."/>
            <person name="Xu M."/>
        </authorList>
    </citation>
    <scope>NUCLEOTIDE SEQUENCE [LARGE SCALE GENOMIC DNA]</scope>
    <source>
        <strain evidence="1 3">C1</strain>
    </source>
</reference>
<dbReference type="GO" id="GO:0020037">
    <property type="term" value="F:heme binding"/>
    <property type="evidence" value="ECO:0007669"/>
    <property type="project" value="InterPro"/>
</dbReference>
<evidence type="ECO:0000313" key="3">
    <source>
        <dbReference type="Proteomes" id="UP000217141"/>
    </source>
</evidence>
<dbReference type="AlphaFoldDB" id="A0A249MYS8"/>
<accession>A0A249MYS8</accession>
<sequence length="168" mass="18060">MRRLVLGSLFLIGAVGIGRAALPPLGPLPAAITDPDLARSDYAEHCGGCHGIQGSAAPALLPELRGRVGWFMCTPQSRAYLIRLPNIAHSRIKDNQQLADLVNYMVFGLGGASVPKGAKPFTAQEVAHERQFALTSVSLKAERTRYVEVAIRQCGAPAAMRRLYPGQE</sequence>
<dbReference type="SUPFAM" id="SSF46626">
    <property type="entry name" value="Cytochrome c"/>
    <property type="match status" value="1"/>
</dbReference>
<proteinExistence type="predicted"/>
<dbReference type="KEGG" id="shyd:CJD35_17820"/>
<dbReference type="EMBL" id="BBQY01000038">
    <property type="protein sequence ID" value="GBH32443.1"/>
    <property type="molecule type" value="Genomic_DNA"/>
</dbReference>
<reference evidence="2 4" key="1">
    <citation type="submission" date="2014-12" db="EMBL/GenBank/DDBJ databases">
        <title>Whole genome sequencing of Sphingobium xenophagum OW59.</title>
        <authorList>
            <person name="Ohta Y."/>
            <person name="Nishi S."/>
            <person name="Hatada Y."/>
        </authorList>
    </citation>
    <scope>NUCLEOTIDE SEQUENCE [LARGE SCALE GENOMIC DNA]</scope>
    <source>
        <strain evidence="2 4">OW59</strain>
    </source>
</reference>
<protein>
    <submittedName>
        <fullName evidence="1">Cytochrome C</fullName>
    </submittedName>
</protein>
<dbReference type="GO" id="GO:0009055">
    <property type="term" value="F:electron transfer activity"/>
    <property type="evidence" value="ECO:0007669"/>
    <property type="project" value="InterPro"/>
</dbReference>
<dbReference type="Gene3D" id="1.10.760.10">
    <property type="entry name" value="Cytochrome c-like domain"/>
    <property type="match status" value="1"/>
</dbReference>